<dbReference type="InterPro" id="IPR036047">
    <property type="entry name" value="F-box-like_dom_sf"/>
</dbReference>
<organism evidence="2 3">
    <name type="scientific">Trematosphaeria pertusa</name>
    <dbReference type="NCBI Taxonomy" id="390896"/>
    <lineage>
        <taxon>Eukaryota</taxon>
        <taxon>Fungi</taxon>
        <taxon>Dikarya</taxon>
        <taxon>Ascomycota</taxon>
        <taxon>Pezizomycotina</taxon>
        <taxon>Dothideomycetes</taxon>
        <taxon>Pleosporomycetidae</taxon>
        <taxon>Pleosporales</taxon>
        <taxon>Massarineae</taxon>
        <taxon>Trematosphaeriaceae</taxon>
        <taxon>Trematosphaeria</taxon>
    </lineage>
</organism>
<dbReference type="GeneID" id="54579895"/>
<dbReference type="AlphaFoldDB" id="A0A6A6IRW6"/>
<evidence type="ECO:0000313" key="3">
    <source>
        <dbReference type="Proteomes" id="UP000800094"/>
    </source>
</evidence>
<name>A0A6A6IRW6_9PLEO</name>
<dbReference type="Proteomes" id="UP000800094">
    <property type="component" value="Unassembled WGS sequence"/>
</dbReference>
<dbReference type="OrthoDB" id="3690364at2759"/>
<dbReference type="RefSeq" id="XP_033688235.1">
    <property type="nucleotide sequence ID" value="XM_033826565.1"/>
</dbReference>
<dbReference type="CDD" id="cd09917">
    <property type="entry name" value="F-box_SF"/>
    <property type="match status" value="1"/>
</dbReference>
<sequence>MAEHDGPPMRPGQKVRHAQVALQAQMRKFDPIDALFGKKNAPLARKRKAGAATEDRWATKRIQMVSTSVNIGPDVLSPKHNNPAACLDGLPGELLLDIFEHLPKPALARLSRMNKKLRGFADEKLYSTLRWEDMGEKARRGFVHSIGRKAELAALVKTIEAEYDVKNVDWTTYKKAVEVKRKDKQKWDEKKPRKIVEEEDLTGREARLLDLALNAATNVQTLVIVDQSVMMTRRHLGNEFWWMDLLVSAAQGTPVGPSHAFAQLKTLSIVSPYCNLPFEKLSDILSLPSLQEATIKGVFQTESVEDLGSHKKSSSVKRLVLKGFLHSDAVTQLLSSCHTLEHFTYTYTTATFEPLNFDSPKGVWAEHSWATIGKALATQKDSLQSLQLYYDVDPDIAQLANPKVADSQFYDDADPDTVTEENTEGVNLGTLGSLKAFPKLQIVAAPIDALAGPDDDLPVMAERLPAGLEMLDLRIDGNTQLKPEMCGAAVGSLAKHPQGLNAVHVSVGLQVKVCKLELSGAVVALNKAGVEAPVTRRPSHRVGYYIEDLDNVGVDEEYEDMGNAYCYESDDPDEVDEE</sequence>
<keyword evidence="3" id="KW-1185">Reference proteome</keyword>
<dbReference type="SUPFAM" id="SSF81383">
    <property type="entry name" value="F-box domain"/>
    <property type="match status" value="1"/>
</dbReference>
<reference evidence="2" key="1">
    <citation type="journal article" date="2020" name="Stud. Mycol.">
        <title>101 Dothideomycetes genomes: a test case for predicting lifestyles and emergence of pathogens.</title>
        <authorList>
            <person name="Haridas S."/>
            <person name="Albert R."/>
            <person name="Binder M."/>
            <person name="Bloem J."/>
            <person name="Labutti K."/>
            <person name="Salamov A."/>
            <person name="Andreopoulos B."/>
            <person name="Baker S."/>
            <person name="Barry K."/>
            <person name="Bills G."/>
            <person name="Bluhm B."/>
            <person name="Cannon C."/>
            <person name="Castanera R."/>
            <person name="Culley D."/>
            <person name="Daum C."/>
            <person name="Ezra D."/>
            <person name="Gonzalez J."/>
            <person name="Henrissat B."/>
            <person name="Kuo A."/>
            <person name="Liang C."/>
            <person name="Lipzen A."/>
            <person name="Lutzoni F."/>
            <person name="Magnuson J."/>
            <person name="Mondo S."/>
            <person name="Nolan M."/>
            <person name="Ohm R."/>
            <person name="Pangilinan J."/>
            <person name="Park H.-J."/>
            <person name="Ramirez L."/>
            <person name="Alfaro M."/>
            <person name="Sun H."/>
            <person name="Tritt A."/>
            <person name="Yoshinaga Y."/>
            <person name="Zwiers L.-H."/>
            <person name="Turgeon B."/>
            <person name="Goodwin S."/>
            <person name="Spatafora J."/>
            <person name="Crous P."/>
            <person name="Grigoriev I."/>
        </authorList>
    </citation>
    <scope>NUCLEOTIDE SEQUENCE</scope>
    <source>
        <strain evidence="2">CBS 122368</strain>
    </source>
</reference>
<dbReference type="EMBL" id="ML987191">
    <property type="protein sequence ID" value="KAF2253231.1"/>
    <property type="molecule type" value="Genomic_DNA"/>
</dbReference>
<gene>
    <name evidence="2" type="ORF">BU26DRAFT_501447</name>
</gene>
<dbReference type="PROSITE" id="PS50181">
    <property type="entry name" value="FBOX"/>
    <property type="match status" value="1"/>
</dbReference>
<evidence type="ECO:0000313" key="2">
    <source>
        <dbReference type="EMBL" id="KAF2253231.1"/>
    </source>
</evidence>
<dbReference type="InterPro" id="IPR001810">
    <property type="entry name" value="F-box_dom"/>
</dbReference>
<proteinExistence type="predicted"/>
<protein>
    <recommendedName>
        <fullName evidence="1">F-box domain-containing protein</fullName>
    </recommendedName>
</protein>
<accession>A0A6A6IRW6</accession>
<evidence type="ECO:0000259" key="1">
    <source>
        <dbReference type="PROSITE" id="PS50181"/>
    </source>
</evidence>
<feature type="domain" description="F-box" evidence="1">
    <location>
        <begin position="84"/>
        <end position="134"/>
    </location>
</feature>
<dbReference type="Pfam" id="PF12937">
    <property type="entry name" value="F-box-like"/>
    <property type="match status" value="1"/>
</dbReference>